<dbReference type="RefSeq" id="WP_092170421.1">
    <property type="nucleotide sequence ID" value="NZ_FNZH01000002.1"/>
</dbReference>
<dbReference type="AlphaFoldDB" id="A0A1H6VFN3"/>
<reference evidence="2" key="1">
    <citation type="submission" date="2016-10" db="EMBL/GenBank/DDBJ databases">
        <authorList>
            <person name="Varghese N."/>
            <person name="Submissions S."/>
        </authorList>
    </citation>
    <scope>NUCLEOTIDE SEQUENCE [LARGE SCALE GENOMIC DNA]</scope>
    <source>
        <strain evidence="2">IBRC-M 10761</strain>
    </source>
</reference>
<proteinExistence type="predicted"/>
<dbReference type="Proteomes" id="UP000199403">
    <property type="component" value="Unassembled WGS sequence"/>
</dbReference>
<evidence type="ECO:0000313" key="1">
    <source>
        <dbReference type="EMBL" id="SEJ03401.1"/>
    </source>
</evidence>
<keyword evidence="2" id="KW-1185">Reference proteome</keyword>
<organism evidence="1 2">
    <name type="scientific">Cyclobacterium xiamenense</name>
    <dbReference type="NCBI Taxonomy" id="1297121"/>
    <lineage>
        <taxon>Bacteria</taxon>
        <taxon>Pseudomonadati</taxon>
        <taxon>Bacteroidota</taxon>
        <taxon>Cytophagia</taxon>
        <taxon>Cytophagales</taxon>
        <taxon>Cyclobacteriaceae</taxon>
        <taxon>Cyclobacterium</taxon>
    </lineage>
</organism>
<accession>A0A1H6VFN3</accession>
<gene>
    <name evidence="1" type="ORF">SAMN05192553_10245</name>
</gene>
<name>A0A1H6VFN3_9BACT</name>
<protein>
    <submittedName>
        <fullName evidence="1">Uncharacterized protein</fullName>
    </submittedName>
</protein>
<dbReference type="EMBL" id="FNZH01000002">
    <property type="protein sequence ID" value="SEJ03401.1"/>
    <property type="molecule type" value="Genomic_DNA"/>
</dbReference>
<evidence type="ECO:0000313" key="2">
    <source>
        <dbReference type="Proteomes" id="UP000199403"/>
    </source>
</evidence>
<dbReference type="STRING" id="1416801.SAMN05192553_10245"/>
<sequence>MPFYQRKTGSAAPGKKLIGGAAKGTTKAGTRIQASTFVVYAGKAPVYTEPAGLSEPVIRCSVLAASHTSGGNLVFLVERAPILADKDVRV</sequence>